<dbReference type="EMBL" id="CAXDID020000261">
    <property type="protein sequence ID" value="CAL6066455.1"/>
    <property type="molecule type" value="Genomic_DNA"/>
</dbReference>
<protein>
    <submittedName>
        <fullName evidence="2">Hypothetical_protein</fullName>
    </submittedName>
</protein>
<dbReference type="Proteomes" id="UP001642409">
    <property type="component" value="Unassembled WGS sequence"/>
</dbReference>
<organism evidence="1">
    <name type="scientific">Hexamita inflata</name>
    <dbReference type="NCBI Taxonomy" id="28002"/>
    <lineage>
        <taxon>Eukaryota</taxon>
        <taxon>Metamonada</taxon>
        <taxon>Diplomonadida</taxon>
        <taxon>Hexamitidae</taxon>
        <taxon>Hexamitinae</taxon>
        <taxon>Hexamita</taxon>
    </lineage>
</organism>
<comment type="caution">
    <text evidence="1">The sequence shown here is derived from an EMBL/GenBank/DDBJ whole genome shotgun (WGS) entry which is preliminary data.</text>
</comment>
<accession>A0AA86TNH4</accession>
<proteinExistence type="predicted"/>
<evidence type="ECO:0000313" key="3">
    <source>
        <dbReference type="Proteomes" id="UP001642409"/>
    </source>
</evidence>
<reference evidence="2 3" key="2">
    <citation type="submission" date="2024-07" db="EMBL/GenBank/DDBJ databases">
        <authorList>
            <person name="Akdeniz Z."/>
        </authorList>
    </citation>
    <scope>NUCLEOTIDE SEQUENCE [LARGE SCALE GENOMIC DNA]</scope>
</reference>
<reference evidence="1" key="1">
    <citation type="submission" date="2023-06" db="EMBL/GenBank/DDBJ databases">
        <authorList>
            <person name="Kurt Z."/>
        </authorList>
    </citation>
    <scope>NUCLEOTIDE SEQUENCE</scope>
</reference>
<name>A0AA86TNH4_9EUKA</name>
<keyword evidence="3" id="KW-1185">Reference proteome</keyword>
<gene>
    <name evidence="1" type="ORF">HINF_LOCUS10516</name>
    <name evidence="2" type="ORF">HINF_LOCUS52366</name>
</gene>
<sequence>MGCLGIIVQQHLTSFSCVFTNQRTHLVLCCVADTEAHIWLALGIICFNNIMDTLNISSVKFIKFVGVWRLQLWLISQRIKIFSVVVYSQNSENRYSTCYPAVVRFIIIYVFTCKFKLARSWRRQYVMRSWRKYLCTQAGLQNSIHPAKLSYRDTALCQLKRRQILAHRIFQRCGHYKQVEIVIRVKIPQYRLDNKTDFLFQEEFPSNYQCFFMCILKLVQLILTSIYTRESLSCPDFPFWFSQIQ</sequence>
<dbReference type="AlphaFoldDB" id="A0AA86TNH4"/>
<evidence type="ECO:0000313" key="1">
    <source>
        <dbReference type="EMBL" id="CAI9922871.1"/>
    </source>
</evidence>
<evidence type="ECO:0000313" key="2">
    <source>
        <dbReference type="EMBL" id="CAL6066455.1"/>
    </source>
</evidence>
<dbReference type="EMBL" id="CATOUU010000264">
    <property type="protein sequence ID" value="CAI9922871.1"/>
    <property type="molecule type" value="Genomic_DNA"/>
</dbReference>